<proteinExistence type="predicted"/>
<gene>
    <name evidence="1" type="ORF">SLEP1_g48671</name>
</gene>
<reference evidence="1 2" key="1">
    <citation type="journal article" date="2021" name="Commun. Biol.">
        <title>The genome of Shorea leprosula (Dipterocarpaceae) highlights the ecological relevance of drought in aseasonal tropical rainforests.</title>
        <authorList>
            <person name="Ng K.K.S."/>
            <person name="Kobayashi M.J."/>
            <person name="Fawcett J.A."/>
            <person name="Hatakeyama M."/>
            <person name="Paape T."/>
            <person name="Ng C.H."/>
            <person name="Ang C.C."/>
            <person name="Tnah L.H."/>
            <person name="Lee C.T."/>
            <person name="Nishiyama T."/>
            <person name="Sese J."/>
            <person name="O'Brien M.J."/>
            <person name="Copetti D."/>
            <person name="Mohd Noor M.I."/>
            <person name="Ong R.C."/>
            <person name="Putra M."/>
            <person name="Sireger I.Z."/>
            <person name="Indrioko S."/>
            <person name="Kosugi Y."/>
            <person name="Izuno A."/>
            <person name="Isagi Y."/>
            <person name="Lee S.L."/>
            <person name="Shimizu K.K."/>
        </authorList>
    </citation>
    <scope>NUCLEOTIDE SEQUENCE [LARGE SCALE GENOMIC DNA]</scope>
    <source>
        <strain evidence="1">214</strain>
    </source>
</reference>
<sequence length="77" mass="8319">MATITLVPSPPTFTISLVPSPPTFTISLLPSADLRRPPSPSFLHLRPSPSPFSLLQICDGHHHPCSFTSDLHHPLAS</sequence>
<keyword evidence="2" id="KW-1185">Reference proteome</keyword>
<dbReference type="EMBL" id="BPVZ01000147">
    <property type="protein sequence ID" value="GKV41092.1"/>
    <property type="molecule type" value="Genomic_DNA"/>
</dbReference>
<accession>A0AAV5LX84</accession>
<dbReference type="AlphaFoldDB" id="A0AAV5LX84"/>
<evidence type="ECO:0000313" key="2">
    <source>
        <dbReference type="Proteomes" id="UP001054252"/>
    </source>
</evidence>
<evidence type="ECO:0000313" key="1">
    <source>
        <dbReference type="EMBL" id="GKV41092.1"/>
    </source>
</evidence>
<protein>
    <submittedName>
        <fullName evidence="1">Uncharacterized protein</fullName>
    </submittedName>
</protein>
<organism evidence="1 2">
    <name type="scientific">Rubroshorea leprosula</name>
    <dbReference type="NCBI Taxonomy" id="152421"/>
    <lineage>
        <taxon>Eukaryota</taxon>
        <taxon>Viridiplantae</taxon>
        <taxon>Streptophyta</taxon>
        <taxon>Embryophyta</taxon>
        <taxon>Tracheophyta</taxon>
        <taxon>Spermatophyta</taxon>
        <taxon>Magnoliopsida</taxon>
        <taxon>eudicotyledons</taxon>
        <taxon>Gunneridae</taxon>
        <taxon>Pentapetalae</taxon>
        <taxon>rosids</taxon>
        <taxon>malvids</taxon>
        <taxon>Malvales</taxon>
        <taxon>Dipterocarpaceae</taxon>
        <taxon>Rubroshorea</taxon>
    </lineage>
</organism>
<comment type="caution">
    <text evidence="1">The sequence shown here is derived from an EMBL/GenBank/DDBJ whole genome shotgun (WGS) entry which is preliminary data.</text>
</comment>
<name>A0AAV5LX84_9ROSI</name>
<dbReference type="Proteomes" id="UP001054252">
    <property type="component" value="Unassembled WGS sequence"/>
</dbReference>